<organism evidence="2 3">
    <name type="scientific">Saccharomyces cerevisiae (strain AWRI1631)</name>
    <name type="common">Baker's yeast</name>
    <dbReference type="NCBI Taxonomy" id="545124"/>
    <lineage>
        <taxon>Eukaryota</taxon>
        <taxon>Fungi</taxon>
        <taxon>Dikarya</taxon>
        <taxon>Ascomycota</taxon>
        <taxon>Saccharomycotina</taxon>
        <taxon>Saccharomycetes</taxon>
        <taxon>Saccharomycetales</taxon>
        <taxon>Saccharomycetaceae</taxon>
        <taxon>Saccharomyces</taxon>
    </lineage>
</organism>
<evidence type="ECO:0000256" key="1">
    <source>
        <dbReference type="SAM" id="MobiDB-lite"/>
    </source>
</evidence>
<reference evidence="2 3" key="1">
    <citation type="journal article" date="2008" name="FEMS Yeast Res.">
        <title>Comparative genome analysis of a Saccharomyces cerevisiae wine strain.</title>
        <authorList>
            <person name="Borneman A.R."/>
            <person name="Forgan A.H."/>
            <person name="Pretorius I.S."/>
            <person name="Chambers P.J."/>
        </authorList>
    </citation>
    <scope>NUCLEOTIDE SEQUENCE [LARGE SCALE GENOMIC DNA]</scope>
    <source>
        <strain evidence="2 3">AWRI1631</strain>
    </source>
</reference>
<accession>B5VE50</accession>
<gene>
    <name evidence="2" type="ORF">AWRI1631_21730</name>
</gene>
<dbReference type="EMBL" id="ABSV01000116">
    <property type="protein sequence ID" value="EDZ73795.1"/>
    <property type="molecule type" value="Genomic_DNA"/>
</dbReference>
<sequence length="36" mass="4377">MSRTILRQPNPLPLHRRQKEKPKHKKGLLHKLKKKL</sequence>
<protein>
    <submittedName>
        <fullName evidence="2">Uncharacterized protein</fullName>
    </submittedName>
</protein>
<feature type="compositionally biased region" description="Basic residues" evidence="1">
    <location>
        <begin position="14"/>
        <end position="36"/>
    </location>
</feature>
<name>B5VE50_YEAS6</name>
<dbReference type="Proteomes" id="UP000008988">
    <property type="component" value="Unassembled WGS sequence"/>
</dbReference>
<dbReference type="AlphaFoldDB" id="B5VE50"/>
<evidence type="ECO:0000313" key="2">
    <source>
        <dbReference type="EMBL" id="EDZ73795.1"/>
    </source>
</evidence>
<evidence type="ECO:0000313" key="3">
    <source>
        <dbReference type="Proteomes" id="UP000008988"/>
    </source>
</evidence>
<proteinExistence type="predicted"/>
<feature type="region of interest" description="Disordered" evidence="1">
    <location>
        <begin position="1"/>
        <end position="36"/>
    </location>
</feature>
<comment type="caution">
    <text evidence="2">The sequence shown here is derived from an EMBL/GenBank/DDBJ whole genome shotgun (WGS) entry which is preliminary data.</text>
</comment>